<dbReference type="AlphaFoldDB" id="A0A9X3PHZ7"/>
<feature type="compositionally biased region" description="Low complexity" evidence="1">
    <location>
        <begin position="58"/>
        <end position="68"/>
    </location>
</feature>
<evidence type="ECO:0000313" key="4">
    <source>
        <dbReference type="Proteomes" id="UP001145799"/>
    </source>
</evidence>
<sequence>MNRLLFNVVVLPALISLLGLHGRSKKRRRTQQSGQSNESDSRQAEGLLDEGDVDQANPPADTTPTPSTKPKKPKPKFKFDEAVLDQTWEKHRPGGMYDSMKPPKKENVFHPDFTKEDLRKALQDAQEHGVERPRGVNSDDLLRGGNYVDYDPYTGKQTGLQNQTGLRIPIAPDGNMKTAYPWEL</sequence>
<protein>
    <submittedName>
        <fullName evidence="2">Uncharacterized protein</fullName>
    </submittedName>
</protein>
<dbReference type="EMBL" id="JAVDYD010000001">
    <property type="protein sequence ID" value="MDR7339265.1"/>
    <property type="molecule type" value="Genomic_DNA"/>
</dbReference>
<dbReference type="RefSeq" id="WP_270120735.1">
    <property type="nucleotide sequence ID" value="NZ_BAAAOM010000004.1"/>
</dbReference>
<dbReference type="EMBL" id="JAPZVQ010000002">
    <property type="protein sequence ID" value="MDA1384304.1"/>
    <property type="molecule type" value="Genomic_DNA"/>
</dbReference>
<evidence type="ECO:0000256" key="1">
    <source>
        <dbReference type="SAM" id="MobiDB-lite"/>
    </source>
</evidence>
<gene>
    <name evidence="3" type="ORF">J2S69_002984</name>
    <name evidence="2" type="ORF">O2L01_04850</name>
</gene>
<dbReference type="Proteomes" id="UP001183604">
    <property type="component" value="Unassembled WGS sequence"/>
</dbReference>
<accession>A0A9X3PHZ7</accession>
<reference evidence="3 5" key="2">
    <citation type="submission" date="2023-07" db="EMBL/GenBank/DDBJ databases">
        <title>Sequencing the genomes of 1000 actinobacteria strains.</title>
        <authorList>
            <person name="Klenk H.-P."/>
        </authorList>
    </citation>
    <scope>NUCLEOTIDE SEQUENCE [LARGE SCALE GENOMIC DNA]</scope>
    <source>
        <strain evidence="3 5">DSM 44724</strain>
    </source>
</reference>
<dbReference type="Proteomes" id="UP001145799">
    <property type="component" value="Unassembled WGS sequence"/>
</dbReference>
<evidence type="ECO:0000313" key="5">
    <source>
        <dbReference type="Proteomes" id="UP001183604"/>
    </source>
</evidence>
<feature type="region of interest" description="Disordered" evidence="1">
    <location>
        <begin position="22"/>
        <end position="85"/>
    </location>
</feature>
<keyword evidence="5" id="KW-1185">Reference proteome</keyword>
<reference evidence="2" key="1">
    <citation type="submission" date="2022-12" db="EMBL/GenBank/DDBJ databases">
        <title>Gycomyces niveus sp.nov., a novel actinomycete isolated from soil in Shouguang.</title>
        <authorList>
            <person name="Yang X."/>
        </authorList>
    </citation>
    <scope>NUCLEOTIDE SEQUENCE</scope>
    <source>
        <strain evidence="2">DSM 44724</strain>
    </source>
</reference>
<organism evidence="2 4">
    <name type="scientific">Glycomyces lechevalierae</name>
    <dbReference type="NCBI Taxonomy" id="256034"/>
    <lineage>
        <taxon>Bacteria</taxon>
        <taxon>Bacillati</taxon>
        <taxon>Actinomycetota</taxon>
        <taxon>Actinomycetes</taxon>
        <taxon>Glycomycetales</taxon>
        <taxon>Glycomycetaceae</taxon>
        <taxon>Glycomyces</taxon>
    </lineage>
</organism>
<evidence type="ECO:0000313" key="3">
    <source>
        <dbReference type="EMBL" id="MDR7339265.1"/>
    </source>
</evidence>
<comment type="caution">
    <text evidence="2">The sequence shown here is derived from an EMBL/GenBank/DDBJ whole genome shotgun (WGS) entry which is preliminary data.</text>
</comment>
<evidence type="ECO:0000313" key="2">
    <source>
        <dbReference type="EMBL" id="MDA1384304.1"/>
    </source>
</evidence>
<name>A0A9X3PHZ7_9ACTN</name>
<proteinExistence type="predicted"/>